<evidence type="ECO:0000256" key="7">
    <source>
        <dbReference type="SAM" id="SignalP"/>
    </source>
</evidence>
<dbReference type="InterPro" id="IPR005018">
    <property type="entry name" value="DOMON_domain"/>
</dbReference>
<dbReference type="SUPFAM" id="SSF52343">
    <property type="entry name" value="Ferredoxin reductase-like, C-terminal NADP-linked domain"/>
    <property type="match status" value="1"/>
</dbReference>
<feature type="transmembrane region" description="Helical" evidence="6">
    <location>
        <begin position="804"/>
        <end position="824"/>
    </location>
</feature>
<dbReference type="InterPro" id="IPR039261">
    <property type="entry name" value="FNR_nucleotide-bd"/>
</dbReference>
<dbReference type="PANTHER" id="PTHR11475">
    <property type="entry name" value="OXIDASE/PEROXIDASE"/>
    <property type="match status" value="1"/>
</dbReference>
<feature type="region of interest" description="Disordered" evidence="5">
    <location>
        <begin position="1482"/>
        <end position="1614"/>
    </location>
</feature>
<protein>
    <recommendedName>
        <fullName evidence="13">Heme peroxidase</fullName>
    </recommendedName>
</protein>
<feature type="transmembrane region" description="Helical" evidence="6">
    <location>
        <begin position="831"/>
        <end position="852"/>
    </location>
</feature>
<feature type="region of interest" description="Disordered" evidence="5">
    <location>
        <begin position="1148"/>
        <end position="1167"/>
    </location>
</feature>
<dbReference type="InterPro" id="IPR001433">
    <property type="entry name" value="OxRdtase_FAD/NAD-bd"/>
</dbReference>
<comment type="subcellular location">
    <subcellularLocation>
        <location evidence="1">Secreted</location>
    </subcellularLocation>
</comment>
<keyword evidence="6" id="KW-0812">Transmembrane</keyword>
<dbReference type="InterPro" id="IPR036400">
    <property type="entry name" value="Cyt_B5-like_heme/steroid_sf"/>
</dbReference>
<sequence length="1664" mass="183758">MKLVRATLVGLLLTSYARLSQAEYRSYDGSNNNQAQPSAGMVGTPFLRNHTAFFVGDNQPIPSQDFSNTSTSCALGPGAGNYPMGRCVSDMLMSYRTGLDNVSARQAFLSAEGRTHMVTLWGHMVSLDLADSSGSIPTSIPMPTDDAQYQSPGAFVLNGPLPFNLTEPMTGPGGQRIRTGINMVTSFLDASFLYGSSVEVVQRLREPQGCRMRVSKGKDGQDYPPLQQQNSSRYDFGSTSTRAQDTLVAMIVTIFLREHNTYCARLKSQTPTLSDDDAFEQTRAYIIALFQHFTYTEYLGTILGQTLQPPQALTHFSLQLRSGEISLINMSKYGHSELSDKYQILDKNDQYLTTLTLRDLRNPRLIEDYGVETIARLCARQTQEEVDIYYSDETRNSINVAGRPFDLAQLDILRSRDHGLPLYNDARKLFGLSPATSFDQISSNPAIQQTLQSLYGSVDKVETIVGALLETHLPGSNLGPLFWESIYRQFWTIRSSDRFWYNRPNMLEPGVLRAVQSTTLRSFMLGYFRDGTVLPENVWKHMPNLGLERRMGKFQIQFTPTYRLNWVTKSDSITFTMTVTGEVGWVGFGIGPNPNMAGALFYVVDNQDGGLMLQKYVSQGIATIPRRESIIRTLPIPSSGQPLIVSWDHPLSTNGIDISSSKNFYALYAQSSTKQVTYHGTGDARGYYSVNFFTSAVSSGLSNDPVNTHKYHGIGMFICWGLANAINIHRYIQVLTGVSITSLATAAISTSTPGRGQSHKYIGVTILALVVGQVGLGLVVIYSMERIEHANRGVALVIKWVHRIMGSSLLFLAWYNIYLGMVAYPSPQRWIIAYLVYLAAMVIGVCIYHVYWHNTGRVKKGTKAIRVGDFLTPGNKQSLKKLPSSWPKMTWNEINERVLSGAKLVVVDDYVFDIRSWINSHPGGAKVLQRAIGTDITADLYGHYDDDYVINHRRKEKGLLEDGDMELSSMNSLRRSPSLSGSRSFQAGLLASQEFTTNLPKELAYLDHLPPISPSAATPTGAKRLSAFCRGFTTNATADAHARDDPLAEAPSLTDRLVDKLRQLMRYIDRLNTNSTTAIRSSASQPLRRPLTTHTHSIRAISRLATYCIAILDRNMKSDDLGGVGLSTSRRDSMVPFGGLASPSLLTPPPPFTSSSSSSGGHLSTPVTHRKRMSVAVVPMPVIQSNRVFRRYIMTGKATVSSEQAPRPVRRFTFRSVQPWSTSDNPDLRKPFLPGDYVEIQCVAQGQLITRAYTPVEGNMEDFTLLDKKIPGYEVRVRGPFDQAIRQRAKGDYLSGGGGYDSGGEINNNIEEDEFGKPTIQRVLLNPADPERGCWSLLMMVAGGTGVTPMLQLIQYHLHHASTLDRGFAMYLLYLNQSPKDIIAGPYLDTLVEQSNGMLHITYAIKEGVHKMATGCDGVELVGELNTKMLQQWLLTIAKAQRRRSGGSFYPTKPGVDAGRPSFSPPLTPSTIVLEPEVTHLSNLGNMSQPTSPAFPPPHWPSQQSLASRPPPPPPATTTEIQQLPQQQGGGGILPPRIPPRIRQQQPGPHEDAEELQYLVPENDHHPQHYNTGVQSQSTHPPPSSRDSRTVSYADLPSPGLPRSSNDFVGGGGGGGNSGTVEYWNVLCRPSSRLVISGPPRMMECASDGLNDLRFPARNRVLMT</sequence>
<keyword evidence="2" id="KW-0964">Secreted</keyword>
<evidence type="ECO:0000256" key="5">
    <source>
        <dbReference type="SAM" id="MobiDB-lite"/>
    </source>
</evidence>
<dbReference type="InterPro" id="IPR017938">
    <property type="entry name" value="Riboflavin_synthase-like_b-brl"/>
</dbReference>
<dbReference type="GO" id="GO:0005576">
    <property type="term" value="C:extracellular region"/>
    <property type="evidence" value="ECO:0007669"/>
    <property type="project" value="UniProtKB-SubCell"/>
</dbReference>
<dbReference type="InterPro" id="IPR001199">
    <property type="entry name" value="Cyt_B5-like_heme/steroid-bd"/>
</dbReference>
<feature type="region of interest" description="Disordered" evidence="5">
    <location>
        <begin position="213"/>
        <end position="237"/>
    </location>
</feature>
<dbReference type="Proteomes" id="UP000807716">
    <property type="component" value="Unassembled WGS sequence"/>
</dbReference>
<keyword evidence="6" id="KW-0472">Membrane</keyword>
<dbReference type="Gene3D" id="3.10.120.10">
    <property type="entry name" value="Cytochrome b5-like heme/steroid binding domain"/>
    <property type="match status" value="1"/>
</dbReference>
<keyword evidence="4" id="KW-0349">Heme</keyword>
<feature type="transmembrane region" description="Helical" evidence="6">
    <location>
        <begin position="761"/>
        <end position="784"/>
    </location>
</feature>
<keyword evidence="4" id="KW-0479">Metal-binding</keyword>
<evidence type="ECO:0000259" key="10">
    <source>
        <dbReference type="PROSITE" id="PS51384"/>
    </source>
</evidence>
<dbReference type="InterPro" id="IPR010255">
    <property type="entry name" value="Haem_peroxidase_sf"/>
</dbReference>
<dbReference type="PROSITE" id="PS51384">
    <property type="entry name" value="FAD_FR"/>
    <property type="match status" value="1"/>
</dbReference>
<dbReference type="Pfam" id="PF00175">
    <property type="entry name" value="NAD_binding_1"/>
    <property type="match status" value="1"/>
</dbReference>
<feature type="transmembrane region" description="Helical" evidence="6">
    <location>
        <begin position="731"/>
        <end position="749"/>
    </location>
</feature>
<dbReference type="GO" id="GO:0006979">
    <property type="term" value="P:response to oxidative stress"/>
    <property type="evidence" value="ECO:0007669"/>
    <property type="project" value="InterPro"/>
</dbReference>
<keyword evidence="6" id="KW-1133">Transmembrane helix</keyword>
<dbReference type="PROSITE" id="PS50255">
    <property type="entry name" value="CYTOCHROME_B5_2"/>
    <property type="match status" value="1"/>
</dbReference>
<feature type="compositionally biased region" description="Polar residues" evidence="5">
    <location>
        <begin position="226"/>
        <end position="237"/>
    </location>
</feature>
<evidence type="ECO:0000256" key="4">
    <source>
        <dbReference type="PIRSR" id="PIRSR619791-2"/>
    </source>
</evidence>
<organism evidence="11 12">
    <name type="scientific">Actinomortierella ambigua</name>
    <dbReference type="NCBI Taxonomy" id="1343610"/>
    <lineage>
        <taxon>Eukaryota</taxon>
        <taxon>Fungi</taxon>
        <taxon>Fungi incertae sedis</taxon>
        <taxon>Mucoromycota</taxon>
        <taxon>Mortierellomycotina</taxon>
        <taxon>Mortierellomycetes</taxon>
        <taxon>Mortierellales</taxon>
        <taxon>Mortierellaceae</taxon>
        <taxon>Actinomortierella</taxon>
    </lineage>
</organism>
<dbReference type="Pfam" id="PF03098">
    <property type="entry name" value="An_peroxidase"/>
    <property type="match status" value="1"/>
</dbReference>
<keyword evidence="7" id="KW-0732">Signal</keyword>
<evidence type="ECO:0000256" key="1">
    <source>
        <dbReference type="ARBA" id="ARBA00004613"/>
    </source>
</evidence>
<feature type="chain" id="PRO_5040234365" description="Heme peroxidase" evidence="7">
    <location>
        <begin position="23"/>
        <end position="1664"/>
    </location>
</feature>
<evidence type="ECO:0000313" key="12">
    <source>
        <dbReference type="Proteomes" id="UP000807716"/>
    </source>
</evidence>
<reference evidence="11" key="1">
    <citation type="journal article" date="2020" name="Fungal Divers.">
        <title>Resolving the Mortierellaceae phylogeny through synthesis of multi-gene phylogenetics and phylogenomics.</title>
        <authorList>
            <person name="Vandepol N."/>
            <person name="Liber J."/>
            <person name="Desiro A."/>
            <person name="Na H."/>
            <person name="Kennedy M."/>
            <person name="Barry K."/>
            <person name="Grigoriev I.V."/>
            <person name="Miller A.N."/>
            <person name="O'Donnell K."/>
            <person name="Stajich J.E."/>
            <person name="Bonito G."/>
        </authorList>
    </citation>
    <scope>NUCLEOTIDE SEQUENCE</scope>
    <source>
        <strain evidence="11">BC1065</strain>
    </source>
</reference>
<dbReference type="OrthoDB" id="823504at2759"/>
<comment type="caution">
    <text evidence="11">The sequence shown here is derived from an EMBL/GenBank/DDBJ whole genome shotgun (WGS) entry which is preliminary data.</text>
</comment>
<name>A0A9P6QKQ8_9FUNG</name>
<dbReference type="GO" id="GO:0046872">
    <property type="term" value="F:metal ion binding"/>
    <property type="evidence" value="ECO:0007669"/>
    <property type="project" value="UniProtKB-KW"/>
</dbReference>
<dbReference type="PROSITE" id="PS50836">
    <property type="entry name" value="DOMON"/>
    <property type="match status" value="1"/>
</dbReference>
<feature type="binding site" description="axial binding residue" evidence="4">
    <location>
        <position position="335"/>
    </location>
    <ligand>
        <name>heme b</name>
        <dbReference type="ChEBI" id="CHEBI:60344"/>
    </ligand>
    <ligandPart>
        <name>Fe</name>
        <dbReference type="ChEBI" id="CHEBI:18248"/>
    </ligandPart>
</feature>
<accession>A0A9P6QKQ8</accession>
<dbReference type="SMART" id="SM01117">
    <property type="entry name" value="Cyt-b5"/>
    <property type="match status" value="1"/>
</dbReference>
<dbReference type="PRINTS" id="PR00457">
    <property type="entry name" value="ANPEROXIDASE"/>
</dbReference>
<dbReference type="SUPFAM" id="SSF48113">
    <property type="entry name" value="Heme-dependent peroxidases"/>
    <property type="match status" value="1"/>
</dbReference>
<dbReference type="CDD" id="cd08760">
    <property type="entry name" value="Cyt_b561_FRRS1_like"/>
    <property type="match status" value="1"/>
</dbReference>
<feature type="domain" description="FAD-binding FR-type" evidence="10">
    <location>
        <begin position="1187"/>
        <end position="1306"/>
    </location>
</feature>
<dbReference type="Gene3D" id="1.10.640.10">
    <property type="entry name" value="Haem peroxidase domain superfamily, animal type"/>
    <property type="match status" value="1"/>
</dbReference>
<feature type="domain" description="Cytochrome b5 heme-binding" evidence="8">
    <location>
        <begin position="886"/>
        <end position="971"/>
    </location>
</feature>
<keyword evidence="12" id="KW-1185">Reference proteome</keyword>
<dbReference type="Gene3D" id="3.40.50.80">
    <property type="entry name" value="Nucleotide-binding domain of ferredoxin-NADP reductase (FNR) module"/>
    <property type="match status" value="1"/>
</dbReference>
<dbReference type="InterPro" id="IPR017927">
    <property type="entry name" value="FAD-bd_FR_type"/>
</dbReference>
<evidence type="ECO:0000256" key="2">
    <source>
        <dbReference type="ARBA" id="ARBA00022525"/>
    </source>
</evidence>
<feature type="compositionally biased region" description="Polar residues" evidence="5">
    <location>
        <begin position="1482"/>
        <end position="1492"/>
    </location>
</feature>
<evidence type="ECO:0000259" key="9">
    <source>
        <dbReference type="PROSITE" id="PS50836"/>
    </source>
</evidence>
<feature type="signal peptide" evidence="7">
    <location>
        <begin position="1"/>
        <end position="22"/>
    </location>
</feature>
<dbReference type="GO" id="GO:0020037">
    <property type="term" value="F:heme binding"/>
    <property type="evidence" value="ECO:0007669"/>
    <property type="project" value="InterPro"/>
</dbReference>
<dbReference type="PROSITE" id="PS50292">
    <property type="entry name" value="PEROXIDASE_3"/>
    <property type="match status" value="1"/>
</dbReference>
<feature type="compositionally biased region" description="Polar residues" evidence="5">
    <location>
        <begin position="1569"/>
        <end position="1579"/>
    </location>
</feature>
<evidence type="ECO:0000313" key="11">
    <source>
        <dbReference type="EMBL" id="KAG0269035.1"/>
    </source>
</evidence>
<dbReference type="Pfam" id="PF00173">
    <property type="entry name" value="Cyt-b5"/>
    <property type="match status" value="1"/>
</dbReference>
<evidence type="ECO:0000256" key="6">
    <source>
        <dbReference type="SAM" id="Phobius"/>
    </source>
</evidence>
<dbReference type="SUPFAM" id="SSF55856">
    <property type="entry name" value="Cytochrome b5-like heme/steroid binding domain"/>
    <property type="match status" value="1"/>
</dbReference>
<dbReference type="PANTHER" id="PTHR11475:SF4">
    <property type="entry name" value="CHORION PEROXIDASE"/>
    <property type="match status" value="1"/>
</dbReference>
<dbReference type="SUPFAM" id="SSF63380">
    <property type="entry name" value="Riboflavin synthase domain-like"/>
    <property type="match status" value="1"/>
</dbReference>
<evidence type="ECO:0000256" key="3">
    <source>
        <dbReference type="ARBA" id="ARBA00023180"/>
    </source>
</evidence>
<gene>
    <name evidence="11" type="ORF">DFQ27_004967</name>
</gene>
<feature type="region of interest" description="Disordered" evidence="5">
    <location>
        <begin position="1445"/>
        <end position="1470"/>
    </location>
</feature>
<feature type="compositionally biased region" description="Low complexity" evidence="5">
    <location>
        <begin position="1153"/>
        <end position="1166"/>
    </location>
</feature>
<keyword evidence="4" id="KW-0408">Iron</keyword>
<evidence type="ECO:0000259" key="8">
    <source>
        <dbReference type="PROSITE" id="PS50255"/>
    </source>
</evidence>
<dbReference type="InterPro" id="IPR037120">
    <property type="entry name" value="Haem_peroxidase_sf_animal"/>
</dbReference>
<dbReference type="EMBL" id="JAAAJB010000035">
    <property type="protein sequence ID" value="KAG0269035.1"/>
    <property type="molecule type" value="Genomic_DNA"/>
</dbReference>
<proteinExistence type="predicted"/>
<keyword evidence="3" id="KW-0325">Glycoprotein</keyword>
<dbReference type="GO" id="GO:0004601">
    <property type="term" value="F:peroxidase activity"/>
    <property type="evidence" value="ECO:0007669"/>
    <property type="project" value="InterPro"/>
</dbReference>
<evidence type="ECO:0008006" key="13">
    <source>
        <dbReference type="Google" id="ProtNLM"/>
    </source>
</evidence>
<dbReference type="InterPro" id="IPR019791">
    <property type="entry name" value="Haem_peroxidase_animal"/>
</dbReference>
<feature type="domain" description="DOMON" evidence="9">
    <location>
        <begin position="560"/>
        <end position="671"/>
    </location>
</feature>